<evidence type="ECO:0000256" key="2">
    <source>
        <dbReference type="SAM" id="MobiDB-lite"/>
    </source>
</evidence>
<dbReference type="Proteomes" id="UP001172673">
    <property type="component" value="Unassembled WGS sequence"/>
</dbReference>
<keyword evidence="1" id="KW-0175">Coiled coil</keyword>
<sequence>MWSPSQLSRTHSSHSVALSIGSSTSSHNSLYSHHSTSSPDTNYGEHEHEHDSILSAYQNEKAQVQSPQQLRSTTFGLDEIPLWHPKKRTLTLNSREHFLVAAKQHDELHHSLELQRSRSESVNSDDTHATLAEEEGHDAPEMDLKTPTVPRHTVAHATELGLQAAGPMSQLLQSLLLRVADVERAQPTVMAEDYATMQSRLAELERENNATLQSHKDLLAIRNEDLVNLIRVRGLLADERREHAAMRKLRDEDLENVLILRGKLAKATWSGKMQIATSPTMKRQSYLGGGPTTPTLPPRMSRTSSDDLWQQAKKAALEQRVLELEKANAELKATQSSVSTATPIATAGDLVLSRVESMFEDSLKQREKMATKVQQLRSEKEGLQKEVASLEDRNSELEALVERLKRGTSAGH</sequence>
<evidence type="ECO:0000313" key="4">
    <source>
        <dbReference type="Proteomes" id="UP001172673"/>
    </source>
</evidence>
<feature type="region of interest" description="Disordered" evidence="2">
    <location>
        <begin position="1"/>
        <end position="49"/>
    </location>
</feature>
<evidence type="ECO:0000313" key="3">
    <source>
        <dbReference type="EMBL" id="KAJ9604238.1"/>
    </source>
</evidence>
<keyword evidence="4" id="KW-1185">Reference proteome</keyword>
<feature type="compositionally biased region" description="Polar residues" evidence="2">
    <location>
        <begin position="1"/>
        <end position="16"/>
    </location>
</feature>
<feature type="compositionally biased region" description="Low complexity" evidence="2">
    <location>
        <begin position="22"/>
        <end position="38"/>
    </location>
</feature>
<feature type="region of interest" description="Disordered" evidence="2">
    <location>
        <begin position="112"/>
        <end position="142"/>
    </location>
</feature>
<feature type="region of interest" description="Disordered" evidence="2">
    <location>
        <begin position="281"/>
        <end position="303"/>
    </location>
</feature>
<name>A0AA39CDF4_9EURO</name>
<organism evidence="3 4">
    <name type="scientific">Cladophialophora chaetospira</name>
    <dbReference type="NCBI Taxonomy" id="386627"/>
    <lineage>
        <taxon>Eukaryota</taxon>
        <taxon>Fungi</taxon>
        <taxon>Dikarya</taxon>
        <taxon>Ascomycota</taxon>
        <taxon>Pezizomycotina</taxon>
        <taxon>Eurotiomycetes</taxon>
        <taxon>Chaetothyriomycetidae</taxon>
        <taxon>Chaetothyriales</taxon>
        <taxon>Herpotrichiellaceae</taxon>
        <taxon>Cladophialophora</taxon>
    </lineage>
</organism>
<comment type="caution">
    <text evidence="3">The sequence shown here is derived from an EMBL/GenBank/DDBJ whole genome shotgun (WGS) entry which is preliminary data.</text>
</comment>
<feature type="coiled-coil region" evidence="1">
    <location>
        <begin position="366"/>
        <end position="407"/>
    </location>
</feature>
<dbReference type="EMBL" id="JAPDRK010000019">
    <property type="protein sequence ID" value="KAJ9604238.1"/>
    <property type="molecule type" value="Genomic_DNA"/>
</dbReference>
<protein>
    <submittedName>
        <fullName evidence="3">Uncharacterized protein</fullName>
    </submittedName>
</protein>
<gene>
    <name evidence="3" type="ORF">H2200_011072</name>
</gene>
<accession>A0AA39CDF4</accession>
<proteinExistence type="predicted"/>
<evidence type="ECO:0000256" key="1">
    <source>
        <dbReference type="SAM" id="Coils"/>
    </source>
</evidence>
<reference evidence="3" key="1">
    <citation type="submission" date="2022-10" db="EMBL/GenBank/DDBJ databases">
        <title>Culturing micro-colonial fungi from biological soil crusts in the Mojave desert and describing Neophaeococcomyces mojavensis, and introducing the new genera and species Taxawa tesnikishii.</title>
        <authorList>
            <person name="Kurbessoian T."/>
            <person name="Stajich J.E."/>
        </authorList>
    </citation>
    <scope>NUCLEOTIDE SEQUENCE</scope>
    <source>
        <strain evidence="3">TK_41</strain>
    </source>
</reference>
<dbReference type="AlphaFoldDB" id="A0AA39CDF4"/>